<dbReference type="RefSeq" id="WP_345358944.1">
    <property type="nucleotide sequence ID" value="NZ_BAABII010000004.1"/>
</dbReference>
<protein>
    <submittedName>
        <fullName evidence="2">DUF3180 domain-containing protein</fullName>
    </submittedName>
</protein>
<sequence length="161" mass="17189">MAPRQDERMTFTQPRQLLTVALVGALVSFLGTQLFYGSLPPLPLPVGATLLVVAVIDLVLAIVMRPRIRRKEGVEPVDRITAARAVALAKASSLAGALMGGIWIGLLAYLSQRWGTVDVARTDALASVVGLISAAALVGAGLWLEHCLRNPDEPDEPDDRE</sequence>
<evidence type="ECO:0000256" key="1">
    <source>
        <dbReference type="SAM" id="Phobius"/>
    </source>
</evidence>
<proteinExistence type="predicted"/>
<dbReference type="InterPro" id="IPR021517">
    <property type="entry name" value="DUF3180"/>
</dbReference>
<reference evidence="2 3" key="1">
    <citation type="submission" date="2024-08" db="EMBL/GenBank/DDBJ databases">
        <title>Genome mining of Saccharopolyspora cebuensis PGLac3 from Nigerian medicinal plant.</title>
        <authorList>
            <person name="Ezeobiora C.E."/>
            <person name="Igbokwe N.H."/>
            <person name="Amin D.H."/>
            <person name="Mendie U.E."/>
        </authorList>
    </citation>
    <scope>NUCLEOTIDE SEQUENCE [LARGE SCALE GENOMIC DNA]</scope>
    <source>
        <strain evidence="2 3">PGLac3</strain>
    </source>
</reference>
<feature type="transmembrane region" description="Helical" evidence="1">
    <location>
        <begin position="17"/>
        <end position="36"/>
    </location>
</feature>
<name>A0ABV4CKE7_9PSEU</name>
<comment type="caution">
    <text evidence="2">The sequence shown here is derived from an EMBL/GenBank/DDBJ whole genome shotgun (WGS) entry which is preliminary data.</text>
</comment>
<keyword evidence="1" id="KW-1133">Transmembrane helix</keyword>
<dbReference type="EMBL" id="JBGEHV010000039">
    <property type="protein sequence ID" value="MEY8041582.1"/>
    <property type="molecule type" value="Genomic_DNA"/>
</dbReference>
<feature type="transmembrane region" description="Helical" evidence="1">
    <location>
        <begin position="42"/>
        <end position="64"/>
    </location>
</feature>
<accession>A0ABV4CKE7</accession>
<feature type="transmembrane region" description="Helical" evidence="1">
    <location>
        <begin position="124"/>
        <end position="144"/>
    </location>
</feature>
<dbReference type="Proteomes" id="UP001564626">
    <property type="component" value="Unassembled WGS sequence"/>
</dbReference>
<gene>
    <name evidence="2" type="ORF">AB8O55_19420</name>
</gene>
<evidence type="ECO:0000313" key="3">
    <source>
        <dbReference type="Proteomes" id="UP001564626"/>
    </source>
</evidence>
<keyword evidence="1" id="KW-0472">Membrane</keyword>
<dbReference type="Pfam" id="PF11377">
    <property type="entry name" value="DUF3180"/>
    <property type="match status" value="1"/>
</dbReference>
<keyword evidence="3" id="KW-1185">Reference proteome</keyword>
<feature type="transmembrane region" description="Helical" evidence="1">
    <location>
        <begin position="85"/>
        <end position="112"/>
    </location>
</feature>
<organism evidence="2 3">
    <name type="scientific">Saccharopolyspora cebuensis</name>
    <dbReference type="NCBI Taxonomy" id="418759"/>
    <lineage>
        <taxon>Bacteria</taxon>
        <taxon>Bacillati</taxon>
        <taxon>Actinomycetota</taxon>
        <taxon>Actinomycetes</taxon>
        <taxon>Pseudonocardiales</taxon>
        <taxon>Pseudonocardiaceae</taxon>
        <taxon>Saccharopolyspora</taxon>
    </lineage>
</organism>
<evidence type="ECO:0000313" key="2">
    <source>
        <dbReference type="EMBL" id="MEY8041582.1"/>
    </source>
</evidence>
<keyword evidence="1" id="KW-0812">Transmembrane</keyword>